<name>A0A6N7X7U3_9ACTN</name>
<keyword evidence="2" id="KW-1185">Reference proteome</keyword>
<protein>
    <submittedName>
        <fullName evidence="1">Uncharacterized protein</fullName>
    </submittedName>
</protein>
<dbReference type="SUPFAM" id="SSF56059">
    <property type="entry name" value="Glutathione synthetase ATP-binding domain-like"/>
    <property type="match status" value="1"/>
</dbReference>
<reference evidence="1 2" key="1">
    <citation type="submission" date="2019-08" db="EMBL/GenBank/DDBJ databases">
        <title>In-depth cultivation of the pig gut microbiome towards novel bacterial diversity and tailored functional studies.</title>
        <authorList>
            <person name="Wylensek D."/>
            <person name="Hitch T.C.A."/>
            <person name="Clavel T."/>
        </authorList>
    </citation>
    <scope>NUCLEOTIDE SEQUENCE [LARGE SCALE GENOMIC DNA]</scope>
    <source>
        <strain evidence="1 2">CA-Schmier-601-WT-1</strain>
    </source>
</reference>
<evidence type="ECO:0000313" key="2">
    <source>
        <dbReference type="Proteomes" id="UP000469325"/>
    </source>
</evidence>
<gene>
    <name evidence="1" type="ORF">FYJ68_00405</name>
</gene>
<dbReference type="AlphaFoldDB" id="A0A6N7X7U3"/>
<accession>A0A6N7X7U3</accession>
<organism evidence="1 2">
    <name type="scientific">Olsenella porci</name>
    <dbReference type="NCBI Taxonomy" id="2652279"/>
    <lineage>
        <taxon>Bacteria</taxon>
        <taxon>Bacillati</taxon>
        <taxon>Actinomycetota</taxon>
        <taxon>Coriobacteriia</taxon>
        <taxon>Coriobacteriales</taxon>
        <taxon>Atopobiaceae</taxon>
        <taxon>Olsenella</taxon>
    </lineage>
</organism>
<dbReference type="Proteomes" id="UP000469325">
    <property type="component" value="Unassembled WGS sequence"/>
</dbReference>
<comment type="caution">
    <text evidence="1">The sequence shown here is derived from an EMBL/GenBank/DDBJ whole genome shotgun (WGS) entry which is preliminary data.</text>
</comment>
<evidence type="ECO:0000313" key="1">
    <source>
        <dbReference type="EMBL" id="MST71590.1"/>
    </source>
</evidence>
<dbReference type="RefSeq" id="WP_154433359.1">
    <property type="nucleotide sequence ID" value="NZ_VUNC01000001.1"/>
</dbReference>
<proteinExistence type="predicted"/>
<dbReference type="EMBL" id="VUNC01000001">
    <property type="protein sequence ID" value="MST71590.1"/>
    <property type="molecule type" value="Genomic_DNA"/>
</dbReference>
<sequence>MIVTNTMEALLANGFSRKLAAAYLGVVEREDKNPIFDPDYREWAHSHGFYAIDAYAFGLTEETVDDYLSDYEYHRCWPINSWQKAWIDDKMTMNYMLWGTEWQDLMPEAYFYASTKGLLPLTNAHGKGGYDAFLEVLREKGEFACKPCNGQRAAGFNKLAYSGGKYFVNNKAASEEDVRRFVDDHGNDIFTEFFHPGMGLEKVSPVIHTLRVLTANPTGTDVRFAGTYFRFAGGTNNDDSKANYTYPDKADIYDINVDFDLVTGEYGNGELIYPNRVVKTDVHPETGGSFNGKIDCWPSLRERLHALSLHLGCLEWMGYDVCFTDKGPKIIEINSHSGVKYLQCYHPFKRDPFLSKYFAEKEARIDAIVASGDADALRRRNNGGAY</sequence>